<dbReference type="RefSeq" id="WP_014747348.1">
    <property type="nucleotide sequence ID" value="NC_017957.2"/>
</dbReference>
<dbReference type="AlphaFoldDB" id="I3TSD3"/>
<evidence type="ECO:0000313" key="4">
    <source>
        <dbReference type="Proteomes" id="UP000005258"/>
    </source>
</evidence>
<geneLocation type="plasmid" evidence="3 4">
    <name>pTM1</name>
</geneLocation>
<evidence type="ECO:0000256" key="2">
    <source>
        <dbReference type="SAM" id="SignalP"/>
    </source>
</evidence>
<keyword evidence="2" id="KW-0732">Signal</keyword>
<dbReference type="HOGENOM" id="CLU_095600_0_0_5"/>
<name>I3TSD3_TISMK</name>
<dbReference type="InterPro" id="IPR046505">
    <property type="entry name" value="DUF6683"/>
</dbReference>
<dbReference type="KEGG" id="tmo:TMO_a0268"/>
<keyword evidence="3" id="KW-0614">Plasmid</keyword>
<keyword evidence="4" id="KW-1185">Reference proteome</keyword>
<dbReference type="Proteomes" id="UP000005258">
    <property type="component" value="Plasmid pTM1"/>
</dbReference>
<organism evidence="3 4">
    <name type="scientific">Tistrella mobilis (strain KA081020-065)</name>
    <dbReference type="NCBI Taxonomy" id="1110502"/>
    <lineage>
        <taxon>Bacteria</taxon>
        <taxon>Pseudomonadati</taxon>
        <taxon>Pseudomonadota</taxon>
        <taxon>Alphaproteobacteria</taxon>
        <taxon>Geminicoccales</taxon>
        <taxon>Geminicoccaceae</taxon>
        <taxon>Tistrella</taxon>
    </lineage>
</organism>
<dbReference type="EMBL" id="CP003237">
    <property type="protein sequence ID" value="AFK55671.1"/>
    <property type="molecule type" value="Genomic_DNA"/>
</dbReference>
<dbReference type="Pfam" id="PF20388">
    <property type="entry name" value="DUF6683"/>
    <property type="match status" value="1"/>
</dbReference>
<evidence type="ECO:0000256" key="1">
    <source>
        <dbReference type="SAM" id="MobiDB-lite"/>
    </source>
</evidence>
<proteinExistence type="predicted"/>
<feature type="signal peptide" evidence="2">
    <location>
        <begin position="1"/>
        <end position="33"/>
    </location>
</feature>
<accession>I3TSD3</accession>
<gene>
    <name evidence="3" type="ordered locus">TMO_a0268</name>
</gene>
<sequence length="245" mass="26234">MPIRLPRRTRLQLAGRLQLLVLGALVAAVPARADHGPAKLAALTNRPSQAPVTPRALAPRLDGSLPPGRLPAPDEVLTYRPDPALRRRNFDIFVDRLRAHDAGAADNLDRLLTDNDVIGAARDWLKPYGMRPENVADAMAVYLSTAWGAVRGSEADPAPEVMRGLSDQLAAAIGATPGFTRASDAEKQELAESMIVQAVIISRHASAARDRPDLQRRVSEAVARGAQATFGVDLTALDLTADGLR</sequence>
<reference evidence="3 4" key="1">
    <citation type="journal article" date="2012" name="J. Am. Chem. Soc.">
        <title>Bacterial biosynthesis and maturation of the didemnin anti-cancer agents.</title>
        <authorList>
            <person name="Xu Y."/>
            <person name="Kersten R.D."/>
            <person name="Nam S.J."/>
            <person name="Lu L."/>
            <person name="Al-Suwailem A.M."/>
            <person name="Zheng H."/>
            <person name="Fenical W."/>
            <person name="Dorrestein P.C."/>
            <person name="Moore B.S."/>
            <person name="Qian P.Y."/>
        </authorList>
    </citation>
    <scope>NUCLEOTIDE SEQUENCE [LARGE SCALE GENOMIC DNA]</scope>
    <source>
        <strain evidence="3 4">KA081020-065</strain>
    </source>
</reference>
<feature type="region of interest" description="Disordered" evidence="1">
    <location>
        <begin position="42"/>
        <end position="74"/>
    </location>
</feature>
<evidence type="ECO:0008006" key="5">
    <source>
        <dbReference type="Google" id="ProtNLM"/>
    </source>
</evidence>
<feature type="chain" id="PRO_5003679763" description="Secreted protein" evidence="2">
    <location>
        <begin position="34"/>
        <end position="245"/>
    </location>
</feature>
<evidence type="ECO:0000313" key="3">
    <source>
        <dbReference type="EMBL" id="AFK55671.1"/>
    </source>
</evidence>
<protein>
    <recommendedName>
        <fullName evidence="5">Secreted protein</fullName>
    </recommendedName>
</protein>